<reference evidence="1" key="1">
    <citation type="submission" date="2014-09" db="EMBL/GenBank/DDBJ databases">
        <authorList>
            <person name="Magalhaes I.L.F."/>
            <person name="Oliveira U."/>
            <person name="Santos F.R."/>
            <person name="Vidigal T.H.D.A."/>
            <person name="Brescovit A.D."/>
            <person name="Santos A.J."/>
        </authorList>
    </citation>
    <scope>NUCLEOTIDE SEQUENCE</scope>
    <source>
        <tissue evidence="1">Shoot tissue taken approximately 20 cm above the soil surface</tissue>
    </source>
</reference>
<dbReference type="AlphaFoldDB" id="A0A0A9A9E7"/>
<sequence>MLLELCRHSNKPFRHHSWASGHLAWPCTQMRTYFECELVETGAPSCAACRNEPG</sequence>
<accession>A0A0A9A9E7</accession>
<reference evidence="1" key="2">
    <citation type="journal article" date="2015" name="Data Brief">
        <title>Shoot transcriptome of the giant reed, Arundo donax.</title>
        <authorList>
            <person name="Barrero R.A."/>
            <person name="Guerrero F.D."/>
            <person name="Moolhuijzen P."/>
            <person name="Goolsby J.A."/>
            <person name="Tidwell J."/>
            <person name="Bellgard S.E."/>
            <person name="Bellgard M.I."/>
        </authorList>
    </citation>
    <scope>NUCLEOTIDE SEQUENCE</scope>
    <source>
        <tissue evidence="1">Shoot tissue taken approximately 20 cm above the soil surface</tissue>
    </source>
</reference>
<proteinExistence type="predicted"/>
<protein>
    <submittedName>
        <fullName evidence="1">Uncharacterized protein</fullName>
    </submittedName>
</protein>
<name>A0A0A9A9E7_ARUDO</name>
<organism evidence="1">
    <name type="scientific">Arundo donax</name>
    <name type="common">Giant reed</name>
    <name type="synonym">Donax arundinaceus</name>
    <dbReference type="NCBI Taxonomy" id="35708"/>
    <lineage>
        <taxon>Eukaryota</taxon>
        <taxon>Viridiplantae</taxon>
        <taxon>Streptophyta</taxon>
        <taxon>Embryophyta</taxon>
        <taxon>Tracheophyta</taxon>
        <taxon>Spermatophyta</taxon>
        <taxon>Magnoliopsida</taxon>
        <taxon>Liliopsida</taxon>
        <taxon>Poales</taxon>
        <taxon>Poaceae</taxon>
        <taxon>PACMAD clade</taxon>
        <taxon>Arundinoideae</taxon>
        <taxon>Arundineae</taxon>
        <taxon>Arundo</taxon>
    </lineage>
</organism>
<evidence type="ECO:0000313" key="1">
    <source>
        <dbReference type="EMBL" id="JAD45590.1"/>
    </source>
</evidence>
<dbReference type="EMBL" id="GBRH01252305">
    <property type="protein sequence ID" value="JAD45590.1"/>
    <property type="molecule type" value="Transcribed_RNA"/>
</dbReference>